<feature type="transmembrane region" description="Helical" evidence="5">
    <location>
        <begin position="12"/>
        <end position="39"/>
    </location>
</feature>
<dbReference type="RefSeq" id="WP_163764613.1">
    <property type="nucleotide sequence ID" value="NZ_JAAGYR010000013.1"/>
</dbReference>
<dbReference type="Pfam" id="PF04279">
    <property type="entry name" value="IspA"/>
    <property type="match status" value="1"/>
</dbReference>
<dbReference type="AlphaFoldDB" id="A0A6L9Y6N1"/>
<evidence type="ECO:0000256" key="4">
    <source>
        <dbReference type="ARBA" id="ARBA00023136"/>
    </source>
</evidence>
<dbReference type="EMBL" id="JAAGYR010000013">
    <property type="protein sequence ID" value="NEN76112.1"/>
    <property type="molecule type" value="Genomic_DNA"/>
</dbReference>
<gene>
    <name evidence="5" type="primary">yciB</name>
    <name evidence="6" type="ORF">F9B74_07225</name>
</gene>
<dbReference type="InterPro" id="IPR006008">
    <property type="entry name" value="YciB"/>
</dbReference>
<feature type="transmembrane region" description="Helical" evidence="5">
    <location>
        <begin position="152"/>
        <end position="172"/>
    </location>
</feature>
<comment type="function">
    <text evidence="5">Plays a role in cell envelope biogenesis, maintenance of cell envelope integrity and membrane homeostasis.</text>
</comment>
<feature type="transmembrane region" description="Helical" evidence="5">
    <location>
        <begin position="118"/>
        <end position="140"/>
    </location>
</feature>
<keyword evidence="1 5" id="KW-1003">Cell membrane</keyword>
<feature type="transmembrane region" description="Helical" evidence="5">
    <location>
        <begin position="81"/>
        <end position="97"/>
    </location>
</feature>
<dbReference type="GO" id="GO:0005886">
    <property type="term" value="C:plasma membrane"/>
    <property type="evidence" value="ECO:0007669"/>
    <property type="project" value="UniProtKB-SubCell"/>
</dbReference>
<feature type="transmembrane region" description="Helical" evidence="5">
    <location>
        <begin position="51"/>
        <end position="69"/>
    </location>
</feature>
<keyword evidence="2 5" id="KW-0812">Transmembrane</keyword>
<dbReference type="PANTHER" id="PTHR36917">
    <property type="entry name" value="INTRACELLULAR SEPTATION PROTEIN A-RELATED"/>
    <property type="match status" value="1"/>
</dbReference>
<dbReference type="Proteomes" id="UP000477651">
    <property type="component" value="Unassembled WGS sequence"/>
</dbReference>
<name>A0A6L9Y6N1_9BURK</name>
<evidence type="ECO:0000256" key="2">
    <source>
        <dbReference type="ARBA" id="ARBA00022692"/>
    </source>
</evidence>
<evidence type="ECO:0000256" key="3">
    <source>
        <dbReference type="ARBA" id="ARBA00022989"/>
    </source>
</evidence>
<dbReference type="HAMAP" id="MF_00189">
    <property type="entry name" value="YciB"/>
    <property type="match status" value="1"/>
</dbReference>
<dbReference type="NCBIfam" id="TIGR00997">
    <property type="entry name" value="ispZ"/>
    <property type="match status" value="1"/>
</dbReference>
<comment type="similarity">
    <text evidence="5">Belongs to the YciB family.</text>
</comment>
<protein>
    <recommendedName>
        <fullName evidence="5">Inner membrane-spanning protein YciB</fullName>
    </recommendedName>
</protein>
<evidence type="ECO:0000313" key="7">
    <source>
        <dbReference type="Proteomes" id="UP000477651"/>
    </source>
</evidence>
<comment type="caution">
    <text evidence="6">The sequence shown here is derived from an EMBL/GenBank/DDBJ whole genome shotgun (WGS) entry which is preliminary data.</text>
</comment>
<dbReference type="NCBIfam" id="NF001325">
    <property type="entry name" value="PRK00259.1-3"/>
    <property type="match status" value="1"/>
</dbReference>
<reference evidence="6 7" key="1">
    <citation type="submission" date="2020-02" db="EMBL/GenBank/DDBJ databases">
        <title>Pelistega sp. NLN82 were isolated from wild rodents of the Hainan Island.</title>
        <authorList>
            <person name="Niu N."/>
            <person name="Zhou J."/>
        </authorList>
    </citation>
    <scope>NUCLEOTIDE SEQUENCE [LARGE SCALE GENOMIC DNA]</scope>
    <source>
        <strain evidence="6 7">NLN82</strain>
    </source>
</reference>
<keyword evidence="3 5" id="KW-1133">Transmembrane helix</keyword>
<dbReference type="PANTHER" id="PTHR36917:SF1">
    <property type="entry name" value="INNER MEMBRANE-SPANNING PROTEIN YCIB"/>
    <property type="match status" value="1"/>
</dbReference>
<proteinExistence type="inferred from homology"/>
<evidence type="ECO:0000313" key="6">
    <source>
        <dbReference type="EMBL" id="NEN76112.1"/>
    </source>
</evidence>
<comment type="subcellular location">
    <subcellularLocation>
        <location evidence="5">Cell inner membrane</location>
        <topology evidence="5">Multi-pass membrane protein</topology>
    </subcellularLocation>
</comment>
<organism evidence="6 7">
    <name type="scientific">Pelistega ratti</name>
    <dbReference type="NCBI Taxonomy" id="2652177"/>
    <lineage>
        <taxon>Bacteria</taxon>
        <taxon>Pseudomonadati</taxon>
        <taxon>Pseudomonadota</taxon>
        <taxon>Betaproteobacteria</taxon>
        <taxon>Burkholderiales</taxon>
        <taxon>Alcaligenaceae</taxon>
        <taxon>Pelistega</taxon>
    </lineage>
</organism>
<keyword evidence="5" id="KW-0997">Cell inner membrane</keyword>
<keyword evidence="4 5" id="KW-0472">Membrane</keyword>
<accession>A0A6L9Y6N1</accession>
<keyword evidence="7" id="KW-1185">Reference proteome</keyword>
<evidence type="ECO:0000256" key="5">
    <source>
        <dbReference type="HAMAP-Rule" id="MF_00189"/>
    </source>
</evidence>
<evidence type="ECO:0000256" key="1">
    <source>
        <dbReference type="ARBA" id="ARBA00022475"/>
    </source>
</evidence>
<sequence>MKKLLFDFFPLLLFFIALEFGDIYIATWTAIIASLLQIIWLKLTRQKIETMTWLSLIIIVVFGGATIYLHDETFIKWKPSVLYWLFASILLIAKVFFKKNLIQQLMGSQIQTTETIWNKINISWMLFFVFVGIINAYVAFSGHFSTKQWGSFKVFGMTILLILFAIGQSIWLSKHINTNDSSSDQQLKG</sequence>